<keyword evidence="3" id="KW-0238">DNA-binding</keyword>
<dbReference type="GO" id="GO:0008270">
    <property type="term" value="F:zinc ion binding"/>
    <property type="evidence" value="ECO:0007669"/>
    <property type="project" value="InterPro"/>
</dbReference>
<sequence>MFKFVADNVRGAGTKRKLTPGPCQSCKRRHKRCPHADQHERRSTSPRSLPADAPQEKPVATLSRPQPDVDTTKLPTSTNFSEVSTEARPRPSALGPISRSSNAHVRFVASLSPESAFIINKPHKAGSDSISRHGVGLWLGQDEEVTQEATSVANNETSSNVPRQVLDGLSGQTLLLSILRPALRRECLAVIPPEPELRLLSDLFYTKIDPTFPLLQDEPWEKHGDIETVTLKQCICLVASSDPAMRPHLRLPHHDGVLLQLEFRARIAAAVKQTLDLGFIADKIVLLQVCTLMSMYTDDQDFGVLSTHYCAQAIHYEQTLGFHVGWPDDKAGGERSRRIFWCVWVLDRLNAATNGRPTVIHRNDADKKVMDSIGDQSPSFKLLIHIAQLLEHTISLYRPSELARKKNPDTFEELIEMASAQNLSSSLLASLELFYLPAVILQDRSSENQSSSELQGFYATRIMAIASGEGISSLIYWPILPYAVTVAASVAYRSLRRSATAYSRRRAFTLFQDTCKILDDLGKTFLSARAMARLARDTMQGAARIRRDSIKPPSNAAHSSVAEAVADEGTQDSRDASQMSQPGQVPRPPLPPLGAAPAVSADLYDQFGMGSFNEYAGDAEIFGNLDPSFDLGRADAIFSANLDLSIPYFAEDWPVSGLYTGDVG</sequence>
<keyword evidence="5" id="KW-0539">Nucleus</keyword>
<dbReference type="GO" id="GO:0006351">
    <property type="term" value="P:DNA-templated transcription"/>
    <property type="evidence" value="ECO:0007669"/>
    <property type="project" value="InterPro"/>
</dbReference>
<protein>
    <recommendedName>
        <fullName evidence="7">Xylanolytic transcriptional activator regulatory domain-containing protein</fullName>
    </recommendedName>
</protein>
<keyword evidence="2" id="KW-0805">Transcription regulation</keyword>
<evidence type="ECO:0000259" key="7">
    <source>
        <dbReference type="SMART" id="SM00906"/>
    </source>
</evidence>
<organism evidence="8 9">
    <name type="scientific">Clonostachys byssicola</name>
    <dbReference type="NCBI Taxonomy" id="160290"/>
    <lineage>
        <taxon>Eukaryota</taxon>
        <taxon>Fungi</taxon>
        <taxon>Dikarya</taxon>
        <taxon>Ascomycota</taxon>
        <taxon>Pezizomycotina</taxon>
        <taxon>Sordariomycetes</taxon>
        <taxon>Hypocreomycetidae</taxon>
        <taxon>Hypocreales</taxon>
        <taxon>Bionectriaceae</taxon>
        <taxon>Clonostachys</taxon>
    </lineage>
</organism>
<dbReference type="Proteomes" id="UP000754883">
    <property type="component" value="Unassembled WGS sequence"/>
</dbReference>
<dbReference type="GO" id="GO:0003677">
    <property type="term" value="F:DNA binding"/>
    <property type="evidence" value="ECO:0007669"/>
    <property type="project" value="UniProtKB-KW"/>
</dbReference>
<proteinExistence type="predicted"/>
<feature type="region of interest" description="Disordered" evidence="6">
    <location>
        <begin position="547"/>
        <end position="594"/>
    </location>
</feature>
<keyword evidence="9" id="KW-1185">Reference proteome</keyword>
<keyword evidence="1" id="KW-0862">Zinc</keyword>
<comment type="caution">
    <text evidence="8">The sequence shown here is derived from an EMBL/GenBank/DDBJ whole genome shotgun (WGS) entry which is preliminary data.</text>
</comment>
<feature type="domain" description="Xylanolytic transcriptional activator regulatory" evidence="7">
    <location>
        <begin position="306"/>
        <end position="376"/>
    </location>
</feature>
<feature type="compositionally biased region" description="Pro residues" evidence="6">
    <location>
        <begin position="585"/>
        <end position="594"/>
    </location>
</feature>
<dbReference type="SMART" id="SM00906">
    <property type="entry name" value="Fungal_trans"/>
    <property type="match status" value="1"/>
</dbReference>
<dbReference type="InterPro" id="IPR052073">
    <property type="entry name" value="Amide_Lactam_Regulators"/>
</dbReference>
<evidence type="ECO:0000256" key="5">
    <source>
        <dbReference type="ARBA" id="ARBA00023242"/>
    </source>
</evidence>
<feature type="region of interest" description="Disordered" evidence="6">
    <location>
        <begin position="13"/>
        <end position="98"/>
    </location>
</feature>
<reference evidence="8 9" key="2">
    <citation type="submission" date="2021-10" db="EMBL/GenBank/DDBJ databases">
        <authorList>
            <person name="Piombo E."/>
        </authorList>
    </citation>
    <scope>NUCLEOTIDE SEQUENCE [LARGE SCALE GENOMIC DNA]</scope>
</reference>
<evidence type="ECO:0000256" key="3">
    <source>
        <dbReference type="ARBA" id="ARBA00023125"/>
    </source>
</evidence>
<dbReference type="CDD" id="cd12148">
    <property type="entry name" value="fungal_TF_MHR"/>
    <property type="match status" value="1"/>
</dbReference>
<evidence type="ECO:0000256" key="6">
    <source>
        <dbReference type="SAM" id="MobiDB-lite"/>
    </source>
</evidence>
<name>A0A9N9Y262_9HYPO</name>
<gene>
    <name evidence="8" type="ORF">CBYS24578_00017821</name>
</gene>
<evidence type="ECO:0000256" key="2">
    <source>
        <dbReference type="ARBA" id="ARBA00023015"/>
    </source>
</evidence>
<evidence type="ECO:0000256" key="1">
    <source>
        <dbReference type="ARBA" id="ARBA00022833"/>
    </source>
</evidence>
<keyword evidence="4" id="KW-0804">Transcription</keyword>
<accession>A0A9N9Y262</accession>
<dbReference type="AlphaFoldDB" id="A0A9N9Y262"/>
<evidence type="ECO:0000313" key="9">
    <source>
        <dbReference type="Proteomes" id="UP000754883"/>
    </source>
</evidence>
<feature type="compositionally biased region" description="Basic and acidic residues" evidence="6">
    <location>
        <begin position="34"/>
        <end position="43"/>
    </location>
</feature>
<dbReference type="PANTHER" id="PTHR47171">
    <property type="entry name" value="FARA-RELATED"/>
    <property type="match status" value="1"/>
</dbReference>
<dbReference type="Pfam" id="PF04082">
    <property type="entry name" value="Fungal_trans"/>
    <property type="match status" value="1"/>
</dbReference>
<dbReference type="OrthoDB" id="3990906at2759"/>
<evidence type="ECO:0000256" key="4">
    <source>
        <dbReference type="ARBA" id="ARBA00023163"/>
    </source>
</evidence>
<reference evidence="9" key="1">
    <citation type="submission" date="2019-06" db="EMBL/GenBank/DDBJ databases">
        <authorList>
            <person name="Broberg M."/>
        </authorList>
    </citation>
    <scope>NUCLEOTIDE SEQUENCE [LARGE SCALE GENOMIC DNA]</scope>
</reference>
<feature type="compositionally biased region" description="Polar residues" evidence="6">
    <location>
        <begin position="73"/>
        <end position="84"/>
    </location>
</feature>
<dbReference type="PANTHER" id="PTHR47171:SF6">
    <property type="entry name" value="SPECIFIC TRANSCRIPTION FACTOR, PUTATIVE (AFU_ORTHOLOGUE AFUA_2G06130)-RELATED"/>
    <property type="match status" value="1"/>
</dbReference>
<dbReference type="EMBL" id="CABFNO020001406">
    <property type="protein sequence ID" value="CAG9986903.1"/>
    <property type="molecule type" value="Genomic_DNA"/>
</dbReference>
<evidence type="ECO:0000313" key="8">
    <source>
        <dbReference type="EMBL" id="CAG9986903.1"/>
    </source>
</evidence>
<dbReference type="InterPro" id="IPR007219">
    <property type="entry name" value="XnlR_reg_dom"/>
</dbReference>